<dbReference type="AlphaFoldDB" id="X1K8P1"/>
<name>X1K8P1_9ZZZZ</name>
<accession>X1K8P1</accession>
<dbReference type="EMBL" id="BARV01002116">
    <property type="protein sequence ID" value="GAH89975.1"/>
    <property type="molecule type" value="Genomic_DNA"/>
</dbReference>
<sequence length="184" mass="20320">MSVFGYQTPGTTRAALPSQMYGSWFTCPGDGTADSITAYIEGRSLDRFKCAIYRKSDNRLVGATEIIKLDATFTGWKTFNFGEPRPSLSAGTDYCLVCWGKFSTQFLYGDPEIDRGVFQRITYDSWPDPWSPGLTDVKCSIYCTYSPVAPPPTRRLRVESEPISVPVTLDGAPIGNTPVEADVE</sequence>
<protein>
    <submittedName>
        <fullName evidence="1">Uncharacterized protein</fullName>
    </submittedName>
</protein>
<comment type="caution">
    <text evidence="1">The sequence shown here is derived from an EMBL/GenBank/DDBJ whole genome shotgun (WGS) entry which is preliminary data.</text>
</comment>
<evidence type="ECO:0000313" key="1">
    <source>
        <dbReference type="EMBL" id="GAH89975.1"/>
    </source>
</evidence>
<reference evidence="1" key="1">
    <citation type="journal article" date="2014" name="Front. Microbiol.">
        <title>High frequency of phylogenetically diverse reductive dehalogenase-homologous genes in deep subseafloor sedimentary metagenomes.</title>
        <authorList>
            <person name="Kawai M."/>
            <person name="Futagami T."/>
            <person name="Toyoda A."/>
            <person name="Takaki Y."/>
            <person name="Nishi S."/>
            <person name="Hori S."/>
            <person name="Arai W."/>
            <person name="Tsubouchi T."/>
            <person name="Morono Y."/>
            <person name="Uchiyama I."/>
            <person name="Ito T."/>
            <person name="Fujiyama A."/>
            <person name="Inagaki F."/>
            <person name="Takami H."/>
        </authorList>
    </citation>
    <scope>NUCLEOTIDE SEQUENCE</scope>
    <source>
        <strain evidence="1">Expedition CK06-06</strain>
    </source>
</reference>
<gene>
    <name evidence="1" type="ORF">S06H3_05652</name>
</gene>
<feature type="non-terminal residue" evidence="1">
    <location>
        <position position="184"/>
    </location>
</feature>
<proteinExistence type="predicted"/>
<organism evidence="1">
    <name type="scientific">marine sediment metagenome</name>
    <dbReference type="NCBI Taxonomy" id="412755"/>
    <lineage>
        <taxon>unclassified sequences</taxon>
        <taxon>metagenomes</taxon>
        <taxon>ecological metagenomes</taxon>
    </lineage>
</organism>